<sequence>MSSNKKLIVAVYNDVQKAEQEFDILFGKEKNDELDLNAYTVITKKENGKTELHNTEGRDAFWGAVIGGLVMLLIGPFGAIYGAAIFTAEVLAGSVAASMGVGALAGWLKSDALDIPIDLLKDIKNSLQPGTSAIVAVAEDDWVDEVEGILKPNSEMMHEYQFNGSVVEQFEKDWEEHQGKSKEVSE</sequence>
<dbReference type="OrthoDB" id="979428at2"/>
<keyword evidence="3" id="KW-1185">Reference proteome</keyword>
<feature type="transmembrane region" description="Helical" evidence="1">
    <location>
        <begin position="60"/>
        <end position="84"/>
    </location>
</feature>
<gene>
    <name evidence="2" type="ORF">NH26_06130</name>
</gene>
<keyword evidence="1" id="KW-0472">Membrane</keyword>
<dbReference type="AlphaFoldDB" id="A0A1S1YY74"/>
<dbReference type="Proteomes" id="UP000179797">
    <property type="component" value="Unassembled WGS sequence"/>
</dbReference>
<accession>A0A1S1YY74</accession>
<organism evidence="2 3">
    <name type="scientific">Flammeovirga pacifica</name>
    <dbReference type="NCBI Taxonomy" id="915059"/>
    <lineage>
        <taxon>Bacteria</taxon>
        <taxon>Pseudomonadati</taxon>
        <taxon>Bacteroidota</taxon>
        <taxon>Cytophagia</taxon>
        <taxon>Cytophagales</taxon>
        <taxon>Flammeovirgaceae</taxon>
        <taxon>Flammeovirga</taxon>
    </lineage>
</organism>
<dbReference type="RefSeq" id="WP_044218956.1">
    <property type="nucleotide sequence ID" value="NZ_JRYR02000001.1"/>
</dbReference>
<keyword evidence="1" id="KW-0812">Transmembrane</keyword>
<reference evidence="2 3" key="1">
    <citation type="journal article" date="2012" name="Int. J. Syst. Evol. Microbiol.">
        <title>Flammeovirga pacifica sp. nov., isolated from deep-sea sediment.</title>
        <authorList>
            <person name="Xu H."/>
            <person name="Fu Y."/>
            <person name="Yang N."/>
            <person name="Ding Z."/>
            <person name="Lai Q."/>
            <person name="Zeng R."/>
        </authorList>
    </citation>
    <scope>NUCLEOTIDE SEQUENCE [LARGE SCALE GENOMIC DNA]</scope>
    <source>
        <strain evidence="3">DSM 24597 / LMG 26175 / WPAGA1</strain>
    </source>
</reference>
<evidence type="ECO:0000313" key="3">
    <source>
        <dbReference type="Proteomes" id="UP000179797"/>
    </source>
</evidence>
<dbReference type="EMBL" id="JRYR02000001">
    <property type="protein sequence ID" value="OHX65957.1"/>
    <property type="molecule type" value="Genomic_DNA"/>
</dbReference>
<evidence type="ECO:0008006" key="4">
    <source>
        <dbReference type="Google" id="ProtNLM"/>
    </source>
</evidence>
<feature type="transmembrane region" description="Helical" evidence="1">
    <location>
        <begin position="90"/>
        <end position="108"/>
    </location>
</feature>
<proteinExistence type="predicted"/>
<dbReference type="STRING" id="915059.NH26_06130"/>
<keyword evidence="1" id="KW-1133">Transmembrane helix</keyword>
<name>A0A1S1YY74_FLAPC</name>
<evidence type="ECO:0000256" key="1">
    <source>
        <dbReference type="SAM" id="Phobius"/>
    </source>
</evidence>
<comment type="caution">
    <text evidence="2">The sequence shown here is derived from an EMBL/GenBank/DDBJ whole genome shotgun (WGS) entry which is preliminary data.</text>
</comment>
<protein>
    <recommendedName>
        <fullName evidence="4">DUF1269 domain-containing protein</fullName>
    </recommendedName>
</protein>
<evidence type="ECO:0000313" key="2">
    <source>
        <dbReference type="EMBL" id="OHX65957.1"/>
    </source>
</evidence>